<dbReference type="InterPro" id="IPR013057">
    <property type="entry name" value="AA_transpt_TM"/>
</dbReference>
<evidence type="ECO:0000313" key="9">
    <source>
        <dbReference type="RefSeq" id="XP_028130462.1"/>
    </source>
</evidence>
<evidence type="ECO:0000256" key="2">
    <source>
        <dbReference type="ARBA" id="ARBA00022692"/>
    </source>
</evidence>
<evidence type="ECO:0000259" key="6">
    <source>
        <dbReference type="Pfam" id="PF01490"/>
    </source>
</evidence>
<dbReference type="OrthoDB" id="1684102at2759"/>
<proteinExistence type="predicted"/>
<dbReference type="GO" id="GO:0005774">
    <property type="term" value="C:vacuolar membrane"/>
    <property type="evidence" value="ECO:0007669"/>
    <property type="project" value="TreeGrafter"/>
</dbReference>
<dbReference type="RefSeq" id="XP_028130462.1">
    <property type="nucleotide sequence ID" value="XM_028274661.1"/>
</dbReference>
<dbReference type="PANTHER" id="PTHR22950:SF349">
    <property type="entry name" value="AMINO ACID TRANSPORTER TRANSMEMBRANE DOMAIN-CONTAINING PROTEIN"/>
    <property type="match status" value="1"/>
</dbReference>
<name>A0A6P7F6K0_DIAVI</name>
<dbReference type="GeneID" id="114326332"/>
<feature type="transmembrane region" description="Helical" evidence="5">
    <location>
        <begin position="303"/>
        <end position="328"/>
    </location>
</feature>
<evidence type="ECO:0000256" key="3">
    <source>
        <dbReference type="ARBA" id="ARBA00022989"/>
    </source>
</evidence>
<dbReference type="PANTHER" id="PTHR22950">
    <property type="entry name" value="AMINO ACID TRANSPORTER"/>
    <property type="match status" value="1"/>
</dbReference>
<keyword evidence="2 5" id="KW-0812">Transmembrane</keyword>
<feature type="transmembrane region" description="Helical" evidence="5">
    <location>
        <begin position="459"/>
        <end position="481"/>
    </location>
</feature>
<dbReference type="InParanoid" id="A0A6P7F6K0"/>
<gene>
    <name evidence="9" type="primary">LOC114326332</name>
</gene>
<evidence type="ECO:0000256" key="1">
    <source>
        <dbReference type="ARBA" id="ARBA00004141"/>
    </source>
</evidence>
<dbReference type="Pfam" id="PF01490">
    <property type="entry name" value="Aa_trans"/>
    <property type="match status" value="1"/>
</dbReference>
<keyword evidence="8" id="KW-1185">Reference proteome</keyword>
<evidence type="ECO:0000313" key="8">
    <source>
        <dbReference type="Proteomes" id="UP001652700"/>
    </source>
</evidence>
<dbReference type="KEGG" id="dvv:114326332"/>
<protein>
    <submittedName>
        <fullName evidence="9">Proton-coupled amino acid transporter-like protein CG1139</fullName>
    </submittedName>
</protein>
<keyword evidence="4 5" id="KW-0472">Membrane</keyword>
<evidence type="ECO:0000313" key="7">
    <source>
        <dbReference type="EnsemblMetazoa" id="XP_028130462.1"/>
    </source>
</evidence>
<dbReference type="FunCoup" id="A0A6P7F6K0">
    <property type="interactions" value="140"/>
</dbReference>
<feature type="transmembrane region" description="Helical" evidence="5">
    <location>
        <begin position="392"/>
        <end position="412"/>
    </location>
</feature>
<feature type="transmembrane region" description="Helical" evidence="5">
    <location>
        <begin position="208"/>
        <end position="226"/>
    </location>
</feature>
<accession>A0A6P7F6K0</accession>
<comment type="subcellular location">
    <subcellularLocation>
        <location evidence="1">Membrane</location>
        <topology evidence="1">Multi-pass membrane protein</topology>
    </subcellularLocation>
</comment>
<sequence length="482" mass="54200">MDIFSDLYDLHEVHLYTVLCSFVQEPRSKPSSSKSEEKQHLLDGEFQQESSAVTVEDSTNMYEEFCFNRTIEHPTSNFDTMIHLLKANIGTGILAMPDAFRNSGWVVGLFGTLCMGIICTHCMHMLVKCSHELCRRTQAPSLSFSEVVENSFKTGPEFLQKYSSLAKSLINIFLCITQLGFCCVYFVFVAVNLHDIIKHFWMDIGTPWYLLFLLAPMVMLNCVRSLKYLTPASLFASIATCMGLVITFFYIFQGGLPNTSTIKAFSSWEQLPLYFGTAIYAFEGIGVVLPLENNMKNPQDFSGWNGVLNTGMVIVAALYTAIGFFGYLKYGEKAVLGSVTLLLPPDEYLAQLVRLMMAVAIFLSYSLQFYVVFHIIWPWIQTHFKTDKSREVAEYSLRAILVFITFVIAIAIPNLGAVISLVGAFSSSALALIFPPIIEIITFWPDKLGQGRWVLWKDIFIIVFGVLGFIVGSYVSLLNIIN</sequence>
<feature type="transmembrane region" description="Helical" evidence="5">
    <location>
        <begin position="105"/>
        <end position="127"/>
    </location>
</feature>
<feature type="domain" description="Amino acid transporter transmembrane" evidence="6">
    <location>
        <begin position="73"/>
        <end position="477"/>
    </location>
</feature>
<evidence type="ECO:0000256" key="4">
    <source>
        <dbReference type="ARBA" id="ARBA00023136"/>
    </source>
</evidence>
<reference evidence="7" key="2">
    <citation type="submission" date="2025-05" db="UniProtKB">
        <authorList>
            <consortium name="EnsemblMetazoa"/>
        </authorList>
    </citation>
    <scope>IDENTIFICATION</scope>
</reference>
<keyword evidence="3 5" id="KW-1133">Transmembrane helix</keyword>
<dbReference type="Proteomes" id="UP001652700">
    <property type="component" value="Unplaced"/>
</dbReference>
<dbReference type="AlphaFoldDB" id="A0A6P7F6K0"/>
<dbReference type="GO" id="GO:0015179">
    <property type="term" value="F:L-amino acid transmembrane transporter activity"/>
    <property type="evidence" value="ECO:0007669"/>
    <property type="project" value="TreeGrafter"/>
</dbReference>
<dbReference type="EnsemblMetazoa" id="XM_028274661.2">
    <property type="protein sequence ID" value="XP_028130462.1"/>
    <property type="gene ID" value="LOC114326332"/>
</dbReference>
<feature type="transmembrane region" description="Helical" evidence="5">
    <location>
        <begin position="233"/>
        <end position="252"/>
    </location>
</feature>
<feature type="transmembrane region" description="Helical" evidence="5">
    <location>
        <begin position="272"/>
        <end position="291"/>
    </location>
</feature>
<organism evidence="9">
    <name type="scientific">Diabrotica virgifera virgifera</name>
    <name type="common">western corn rootworm</name>
    <dbReference type="NCBI Taxonomy" id="50390"/>
    <lineage>
        <taxon>Eukaryota</taxon>
        <taxon>Metazoa</taxon>
        <taxon>Ecdysozoa</taxon>
        <taxon>Arthropoda</taxon>
        <taxon>Hexapoda</taxon>
        <taxon>Insecta</taxon>
        <taxon>Pterygota</taxon>
        <taxon>Neoptera</taxon>
        <taxon>Endopterygota</taxon>
        <taxon>Coleoptera</taxon>
        <taxon>Polyphaga</taxon>
        <taxon>Cucujiformia</taxon>
        <taxon>Chrysomeloidea</taxon>
        <taxon>Chrysomelidae</taxon>
        <taxon>Galerucinae</taxon>
        <taxon>Diabroticina</taxon>
        <taxon>Diabroticites</taxon>
        <taxon>Diabrotica</taxon>
    </lineage>
</organism>
<evidence type="ECO:0000256" key="5">
    <source>
        <dbReference type="SAM" id="Phobius"/>
    </source>
</evidence>
<reference evidence="9" key="1">
    <citation type="submission" date="2025-04" db="UniProtKB">
        <authorList>
            <consortium name="RefSeq"/>
        </authorList>
    </citation>
    <scope>IDENTIFICATION</scope>
    <source>
        <tissue evidence="9">Whole insect</tissue>
    </source>
</reference>
<feature type="transmembrane region" description="Helical" evidence="5">
    <location>
        <begin position="348"/>
        <end position="380"/>
    </location>
</feature>
<feature type="transmembrane region" description="Helical" evidence="5">
    <location>
        <begin position="169"/>
        <end position="188"/>
    </location>
</feature>